<comment type="caution">
    <text evidence="6">The sequence shown here is derived from an EMBL/GenBank/DDBJ whole genome shotgun (WGS) entry which is preliminary data.</text>
</comment>
<evidence type="ECO:0000256" key="3">
    <source>
        <dbReference type="ARBA" id="ARBA00022741"/>
    </source>
</evidence>
<dbReference type="PANTHER" id="PTHR43335">
    <property type="entry name" value="ABC TRANSPORTER, ATP-BINDING PROTEIN"/>
    <property type="match status" value="1"/>
</dbReference>
<keyword evidence="2" id="KW-0813">Transport</keyword>
<evidence type="ECO:0000256" key="2">
    <source>
        <dbReference type="ARBA" id="ARBA00022448"/>
    </source>
</evidence>
<dbReference type="PANTHER" id="PTHR43335:SF4">
    <property type="entry name" value="ABC TRANSPORTER, ATP-BINDING PROTEIN"/>
    <property type="match status" value="1"/>
</dbReference>
<comment type="similarity">
    <text evidence="1">Belongs to the ABC transporter superfamily.</text>
</comment>
<sequence length="257" mass="27709">MTTPVAARFSRATKQYGSHTAVEDLTFDVAEGRIVGLLGRNGAGKSTALRMLLGLVSPSSGSTTVFGQPYADLPRAAHRIGVSMDGIGSLPAASGRRDLRIWAKTLGLPKRRVDEVLEQVGLLDDPKAADRPVEAYSTGMRQRHGLASALLADPELLVLDEPANGLDPDGIRWLRRLLRSLADEGRTILLSSHLLTEVEQIVDDVVIIQRTLRHSGTLESLTEDGRHRLEDRFFDVVDGEARTAPEAPRPAGGGGRA</sequence>
<evidence type="ECO:0000313" key="6">
    <source>
        <dbReference type="EMBL" id="MDT3726765.1"/>
    </source>
</evidence>
<dbReference type="Gene3D" id="3.40.50.300">
    <property type="entry name" value="P-loop containing nucleotide triphosphate hydrolases"/>
    <property type="match status" value="1"/>
</dbReference>
<name>A0ABU3I1E0_9ACTN</name>
<dbReference type="GO" id="GO:0005524">
    <property type="term" value="F:ATP binding"/>
    <property type="evidence" value="ECO:0007669"/>
    <property type="project" value="UniProtKB-KW"/>
</dbReference>
<evidence type="ECO:0000313" key="7">
    <source>
        <dbReference type="Proteomes" id="UP001181313"/>
    </source>
</evidence>
<protein>
    <submittedName>
        <fullName evidence="6">ATP-binding cassette domain-containing protein</fullName>
    </submittedName>
</protein>
<dbReference type="InterPro" id="IPR003439">
    <property type="entry name" value="ABC_transporter-like_ATP-bd"/>
</dbReference>
<dbReference type="RefSeq" id="WP_093544738.1">
    <property type="nucleotide sequence ID" value="NZ_JAVSGH010000021.1"/>
</dbReference>
<keyword evidence="7" id="KW-1185">Reference proteome</keyword>
<gene>
    <name evidence="6" type="ORF">ROS62_18485</name>
</gene>
<reference evidence="6" key="1">
    <citation type="submission" date="2024-05" db="EMBL/GenBank/DDBJ databases">
        <title>30 novel species of actinomycetes from the DSMZ collection.</title>
        <authorList>
            <person name="Nouioui I."/>
        </authorList>
    </citation>
    <scope>NUCLEOTIDE SEQUENCE</scope>
    <source>
        <strain evidence="6">DSM 41972</strain>
    </source>
</reference>
<keyword evidence="4 6" id="KW-0067">ATP-binding</keyword>
<dbReference type="EMBL" id="JAVSGH010000021">
    <property type="protein sequence ID" value="MDT3726765.1"/>
    <property type="molecule type" value="Genomic_DNA"/>
</dbReference>
<organism evidence="6 7">
    <name type="scientific">Streptomyces althioticus subsp. attaecolombicae</name>
    <dbReference type="NCBI Taxonomy" id="3075534"/>
    <lineage>
        <taxon>Bacteria</taxon>
        <taxon>Bacillati</taxon>
        <taxon>Actinomycetota</taxon>
        <taxon>Actinomycetes</taxon>
        <taxon>Kitasatosporales</taxon>
        <taxon>Streptomycetaceae</taxon>
        <taxon>Streptomyces</taxon>
        <taxon>Streptomyces althioticus group</taxon>
    </lineage>
</organism>
<proteinExistence type="inferred from homology"/>
<dbReference type="InterPro" id="IPR027417">
    <property type="entry name" value="P-loop_NTPase"/>
</dbReference>
<dbReference type="SMART" id="SM00382">
    <property type="entry name" value="AAA"/>
    <property type="match status" value="1"/>
</dbReference>
<evidence type="ECO:0000256" key="4">
    <source>
        <dbReference type="ARBA" id="ARBA00022840"/>
    </source>
</evidence>
<dbReference type="Pfam" id="PF00005">
    <property type="entry name" value="ABC_tran"/>
    <property type="match status" value="1"/>
</dbReference>
<dbReference type="PROSITE" id="PS50893">
    <property type="entry name" value="ABC_TRANSPORTER_2"/>
    <property type="match status" value="1"/>
</dbReference>
<feature type="domain" description="ABC transporter" evidence="5">
    <location>
        <begin position="7"/>
        <end position="234"/>
    </location>
</feature>
<evidence type="ECO:0000256" key="1">
    <source>
        <dbReference type="ARBA" id="ARBA00005417"/>
    </source>
</evidence>
<dbReference type="InterPro" id="IPR003593">
    <property type="entry name" value="AAA+_ATPase"/>
</dbReference>
<dbReference type="Proteomes" id="UP001181313">
    <property type="component" value="Unassembled WGS sequence"/>
</dbReference>
<evidence type="ECO:0000259" key="5">
    <source>
        <dbReference type="PROSITE" id="PS50893"/>
    </source>
</evidence>
<keyword evidence="3" id="KW-0547">Nucleotide-binding</keyword>
<dbReference type="SUPFAM" id="SSF52540">
    <property type="entry name" value="P-loop containing nucleoside triphosphate hydrolases"/>
    <property type="match status" value="1"/>
</dbReference>
<accession>A0ABU3I1E0</accession>